<evidence type="ECO:0000313" key="3">
    <source>
        <dbReference type="Proteomes" id="UP001153076"/>
    </source>
</evidence>
<evidence type="ECO:0000313" key="2">
    <source>
        <dbReference type="EMBL" id="KAJ8424575.1"/>
    </source>
</evidence>
<dbReference type="EMBL" id="JAKOGI010001647">
    <property type="protein sequence ID" value="KAJ8424575.1"/>
    <property type="molecule type" value="Genomic_DNA"/>
</dbReference>
<accession>A0A9Q1GT07</accession>
<dbReference type="Proteomes" id="UP001153076">
    <property type="component" value="Unassembled WGS sequence"/>
</dbReference>
<reference evidence="2" key="1">
    <citation type="submission" date="2022-04" db="EMBL/GenBank/DDBJ databases">
        <title>Carnegiea gigantea Genome sequencing and assembly v2.</title>
        <authorList>
            <person name="Copetti D."/>
            <person name="Sanderson M.J."/>
            <person name="Burquez A."/>
            <person name="Wojciechowski M.F."/>
        </authorList>
    </citation>
    <scope>NUCLEOTIDE SEQUENCE</scope>
    <source>
        <strain evidence="2">SGP5-SGP5p</strain>
        <tissue evidence="2">Aerial part</tissue>
    </source>
</reference>
<name>A0A9Q1GT07_9CARY</name>
<keyword evidence="3" id="KW-1185">Reference proteome</keyword>
<feature type="compositionally biased region" description="Pro residues" evidence="1">
    <location>
        <begin position="97"/>
        <end position="107"/>
    </location>
</feature>
<feature type="compositionally biased region" description="Low complexity" evidence="1">
    <location>
        <begin position="50"/>
        <end position="75"/>
    </location>
</feature>
<evidence type="ECO:0000256" key="1">
    <source>
        <dbReference type="SAM" id="MobiDB-lite"/>
    </source>
</evidence>
<gene>
    <name evidence="2" type="ORF">Cgig2_002587</name>
</gene>
<comment type="caution">
    <text evidence="2">The sequence shown here is derived from an EMBL/GenBank/DDBJ whole genome shotgun (WGS) entry which is preliminary data.</text>
</comment>
<proteinExistence type="predicted"/>
<dbReference type="AlphaFoldDB" id="A0A9Q1GT07"/>
<sequence length="211" mass="22689">MANTRGGQAPKRARQASKSKESGSSALAKRRSHRIAAGTSKRACKPVTQTTVIIPDSPSISDQSSDNSASTQSVVAPSLPAQHSSPAHEQSSSLASPSPPPPPPLPPHRCLDQFPEASSLELKHPDTASAPTIADTLAELKDDYAELRPHLEHIQTEMGLMNCKIDELIRLTSLIHHGTKLTIPFQSTDIEKATQAADRIILYTSSTPHFR</sequence>
<feature type="compositionally biased region" description="Polar residues" evidence="1">
    <location>
        <begin position="81"/>
        <end position="90"/>
    </location>
</feature>
<feature type="region of interest" description="Disordered" evidence="1">
    <location>
        <begin position="1"/>
        <end position="112"/>
    </location>
</feature>
<organism evidence="2 3">
    <name type="scientific">Carnegiea gigantea</name>
    <dbReference type="NCBI Taxonomy" id="171969"/>
    <lineage>
        <taxon>Eukaryota</taxon>
        <taxon>Viridiplantae</taxon>
        <taxon>Streptophyta</taxon>
        <taxon>Embryophyta</taxon>
        <taxon>Tracheophyta</taxon>
        <taxon>Spermatophyta</taxon>
        <taxon>Magnoliopsida</taxon>
        <taxon>eudicotyledons</taxon>
        <taxon>Gunneridae</taxon>
        <taxon>Pentapetalae</taxon>
        <taxon>Caryophyllales</taxon>
        <taxon>Cactineae</taxon>
        <taxon>Cactaceae</taxon>
        <taxon>Cactoideae</taxon>
        <taxon>Echinocereeae</taxon>
        <taxon>Carnegiea</taxon>
    </lineage>
</organism>
<protein>
    <submittedName>
        <fullName evidence="2">Uncharacterized protein</fullName>
    </submittedName>
</protein>
<dbReference type="OrthoDB" id="848707at2759"/>